<dbReference type="RefSeq" id="WP_229956812.1">
    <property type="nucleotide sequence ID" value="NZ_BAAAEM010000002.1"/>
</dbReference>
<evidence type="ECO:0000256" key="4">
    <source>
        <dbReference type="ARBA" id="ARBA00022643"/>
    </source>
</evidence>
<evidence type="ECO:0000256" key="9">
    <source>
        <dbReference type="SAM" id="MobiDB-lite"/>
    </source>
</evidence>
<keyword evidence="5 8" id="KW-0521">NADP</keyword>
<keyword evidence="4 8" id="KW-0288">FMN</keyword>
<keyword evidence="6 8" id="KW-0560">Oxidoreductase</keyword>
<feature type="compositionally biased region" description="Polar residues" evidence="9">
    <location>
        <begin position="1"/>
        <end position="15"/>
    </location>
</feature>
<protein>
    <recommendedName>
        <fullName evidence="8">Putative NAD(P)H nitroreductase</fullName>
        <ecNumber evidence="8">1.-.-.-</ecNumber>
    </recommendedName>
</protein>
<evidence type="ECO:0000256" key="6">
    <source>
        <dbReference type="ARBA" id="ARBA00023002"/>
    </source>
</evidence>
<dbReference type="PANTHER" id="PTHR43821">
    <property type="entry name" value="NAD(P)H NITROREDUCTASE YDJA-RELATED"/>
    <property type="match status" value="1"/>
</dbReference>
<dbReference type="EMBL" id="BAAAEM010000002">
    <property type="protein sequence ID" value="GAA0470628.1"/>
    <property type="molecule type" value="Genomic_DNA"/>
</dbReference>
<evidence type="ECO:0000313" key="12">
    <source>
        <dbReference type="Proteomes" id="UP001500713"/>
    </source>
</evidence>
<dbReference type="PIRSF" id="PIRSF000232">
    <property type="entry name" value="YdjA"/>
    <property type="match status" value="1"/>
</dbReference>
<reference evidence="11 12" key="1">
    <citation type="journal article" date="2019" name="Int. J. Syst. Evol. Microbiol.">
        <title>The Global Catalogue of Microorganisms (GCM) 10K type strain sequencing project: providing services to taxonomists for standard genome sequencing and annotation.</title>
        <authorList>
            <consortium name="The Broad Institute Genomics Platform"/>
            <consortium name="The Broad Institute Genome Sequencing Center for Infectious Disease"/>
            <person name="Wu L."/>
            <person name="Ma J."/>
        </authorList>
    </citation>
    <scope>NUCLEOTIDE SEQUENCE [LARGE SCALE GENOMIC DNA]</scope>
    <source>
        <strain evidence="11 12">JCM 14162</strain>
    </source>
</reference>
<dbReference type="InterPro" id="IPR029479">
    <property type="entry name" value="Nitroreductase"/>
</dbReference>
<dbReference type="PANTHER" id="PTHR43821:SF1">
    <property type="entry name" value="NAD(P)H NITROREDUCTASE YDJA-RELATED"/>
    <property type="match status" value="1"/>
</dbReference>
<comment type="caution">
    <text evidence="11">The sequence shown here is derived from an EMBL/GenBank/DDBJ whole genome shotgun (WGS) entry which is preliminary data.</text>
</comment>
<dbReference type="InterPro" id="IPR026021">
    <property type="entry name" value="YdjA-like"/>
</dbReference>
<dbReference type="Gene3D" id="3.40.109.10">
    <property type="entry name" value="NADH Oxidase"/>
    <property type="match status" value="1"/>
</dbReference>
<evidence type="ECO:0000259" key="10">
    <source>
        <dbReference type="Pfam" id="PF00881"/>
    </source>
</evidence>
<keyword evidence="12" id="KW-1185">Reference proteome</keyword>
<evidence type="ECO:0000256" key="8">
    <source>
        <dbReference type="PIRNR" id="PIRNR000232"/>
    </source>
</evidence>
<feature type="region of interest" description="Disordered" evidence="9">
    <location>
        <begin position="1"/>
        <end position="29"/>
    </location>
</feature>
<dbReference type="InterPro" id="IPR000415">
    <property type="entry name" value="Nitroreductase-like"/>
</dbReference>
<sequence>MLNDRSSLTNYLSSRRSGRPRNMIAPGPSDQQIEDIVATALRTPDHGKLAPWRVVQVDNDQRQLLVAELKKAYLAEKPDAGRLELEALELMANQAPALLVILFSPVTSTKIPRWEQELSCGAFCMNLLHAIHASNFVGGWITGWPSYNDDVRDLFGKAPERIAGFMFAGTADGELAERPRPELASILSKWKSDSRAD</sequence>
<accession>A0ABN1A903</accession>
<evidence type="ECO:0000256" key="7">
    <source>
        <dbReference type="ARBA" id="ARBA00023027"/>
    </source>
</evidence>
<gene>
    <name evidence="11" type="ORF">GCM10009096_09410</name>
</gene>
<dbReference type="Proteomes" id="UP001500713">
    <property type="component" value="Unassembled WGS sequence"/>
</dbReference>
<organism evidence="11 12">
    <name type="scientific">Parasphingorhabdus litoris</name>
    <dbReference type="NCBI Taxonomy" id="394733"/>
    <lineage>
        <taxon>Bacteria</taxon>
        <taxon>Pseudomonadati</taxon>
        <taxon>Pseudomonadota</taxon>
        <taxon>Alphaproteobacteria</taxon>
        <taxon>Sphingomonadales</taxon>
        <taxon>Sphingomonadaceae</taxon>
        <taxon>Parasphingorhabdus</taxon>
    </lineage>
</organism>
<name>A0ABN1A903_9SPHN</name>
<evidence type="ECO:0000256" key="2">
    <source>
        <dbReference type="ARBA" id="ARBA00007118"/>
    </source>
</evidence>
<evidence type="ECO:0000313" key="11">
    <source>
        <dbReference type="EMBL" id="GAA0470628.1"/>
    </source>
</evidence>
<evidence type="ECO:0000256" key="3">
    <source>
        <dbReference type="ARBA" id="ARBA00022630"/>
    </source>
</evidence>
<proteinExistence type="inferred from homology"/>
<comment type="cofactor">
    <cofactor evidence="1 8">
        <name>FMN</name>
        <dbReference type="ChEBI" id="CHEBI:58210"/>
    </cofactor>
</comment>
<dbReference type="EC" id="1.-.-.-" evidence="8"/>
<evidence type="ECO:0000256" key="1">
    <source>
        <dbReference type="ARBA" id="ARBA00001917"/>
    </source>
</evidence>
<comment type="similarity">
    <text evidence="2 8">Belongs to the nitroreductase family.</text>
</comment>
<dbReference type="InterPro" id="IPR052530">
    <property type="entry name" value="NAD(P)H_nitroreductase"/>
</dbReference>
<keyword evidence="7 8" id="KW-0520">NAD</keyword>
<dbReference type="CDD" id="cd02135">
    <property type="entry name" value="YdjA-like"/>
    <property type="match status" value="1"/>
</dbReference>
<keyword evidence="3 8" id="KW-0285">Flavoprotein</keyword>
<dbReference type="Pfam" id="PF00881">
    <property type="entry name" value="Nitroreductase"/>
    <property type="match status" value="1"/>
</dbReference>
<feature type="domain" description="Nitroreductase" evidence="10">
    <location>
        <begin position="14"/>
        <end position="169"/>
    </location>
</feature>
<dbReference type="SUPFAM" id="SSF55469">
    <property type="entry name" value="FMN-dependent nitroreductase-like"/>
    <property type="match status" value="1"/>
</dbReference>
<evidence type="ECO:0000256" key="5">
    <source>
        <dbReference type="ARBA" id="ARBA00022857"/>
    </source>
</evidence>